<reference evidence="3" key="1">
    <citation type="journal article" date="2015" name="Nat. Plants">
        <title>Genome expansion of Arabis alpina linked with retrotransposition and reduced symmetric DNA methylation.</title>
        <authorList>
            <person name="Willing E.M."/>
            <person name="Rawat V."/>
            <person name="Mandakova T."/>
            <person name="Maumus F."/>
            <person name="James G.V."/>
            <person name="Nordstroem K.J."/>
            <person name="Becker C."/>
            <person name="Warthmann N."/>
            <person name="Chica C."/>
            <person name="Szarzynska B."/>
            <person name="Zytnicki M."/>
            <person name="Albani M.C."/>
            <person name="Kiefer C."/>
            <person name="Bergonzi S."/>
            <person name="Castaings L."/>
            <person name="Mateos J.L."/>
            <person name="Berns M.C."/>
            <person name="Bujdoso N."/>
            <person name="Piofczyk T."/>
            <person name="de Lorenzo L."/>
            <person name="Barrero-Sicilia C."/>
            <person name="Mateos I."/>
            <person name="Piednoel M."/>
            <person name="Hagmann J."/>
            <person name="Chen-Min-Tao R."/>
            <person name="Iglesias-Fernandez R."/>
            <person name="Schuster S.C."/>
            <person name="Alonso-Blanco C."/>
            <person name="Roudier F."/>
            <person name="Carbonero P."/>
            <person name="Paz-Ares J."/>
            <person name="Davis S.J."/>
            <person name="Pecinka A."/>
            <person name="Quesneville H."/>
            <person name="Colot V."/>
            <person name="Lysak M.A."/>
            <person name="Weigel D."/>
            <person name="Coupland G."/>
            <person name="Schneeberger K."/>
        </authorList>
    </citation>
    <scope>NUCLEOTIDE SEQUENCE [LARGE SCALE GENOMIC DNA]</scope>
    <source>
        <strain evidence="3">cv. Pajares</strain>
    </source>
</reference>
<keyword evidence="1" id="KW-0472">Membrane</keyword>
<sequence length="33" mass="4115">MFRFRFRPILFQIVFGFVDVFFSFLWIDLYSGC</sequence>
<accession>A0A087GRD8</accession>
<gene>
    <name evidence="2" type="ordered locus">AALP_Aa6g241800</name>
</gene>
<dbReference type="EMBL" id="CM002874">
    <property type="protein sequence ID" value="KFK32440.1"/>
    <property type="molecule type" value="Genomic_DNA"/>
</dbReference>
<keyword evidence="1" id="KW-0812">Transmembrane</keyword>
<organism evidence="2 3">
    <name type="scientific">Arabis alpina</name>
    <name type="common">Alpine rock-cress</name>
    <dbReference type="NCBI Taxonomy" id="50452"/>
    <lineage>
        <taxon>Eukaryota</taxon>
        <taxon>Viridiplantae</taxon>
        <taxon>Streptophyta</taxon>
        <taxon>Embryophyta</taxon>
        <taxon>Tracheophyta</taxon>
        <taxon>Spermatophyta</taxon>
        <taxon>Magnoliopsida</taxon>
        <taxon>eudicotyledons</taxon>
        <taxon>Gunneridae</taxon>
        <taxon>Pentapetalae</taxon>
        <taxon>rosids</taxon>
        <taxon>malvids</taxon>
        <taxon>Brassicales</taxon>
        <taxon>Brassicaceae</taxon>
        <taxon>Arabideae</taxon>
        <taxon>Arabis</taxon>
    </lineage>
</organism>
<evidence type="ECO:0000256" key="1">
    <source>
        <dbReference type="SAM" id="Phobius"/>
    </source>
</evidence>
<evidence type="ECO:0000313" key="2">
    <source>
        <dbReference type="EMBL" id="KFK32440.1"/>
    </source>
</evidence>
<evidence type="ECO:0000313" key="3">
    <source>
        <dbReference type="Proteomes" id="UP000029120"/>
    </source>
</evidence>
<feature type="transmembrane region" description="Helical" evidence="1">
    <location>
        <begin position="9"/>
        <end position="27"/>
    </location>
</feature>
<dbReference type="AlphaFoldDB" id="A0A087GRD8"/>
<protein>
    <submittedName>
        <fullName evidence="2">Uncharacterized protein</fullName>
    </submittedName>
</protein>
<keyword evidence="3" id="KW-1185">Reference proteome</keyword>
<name>A0A087GRD8_ARAAL</name>
<dbReference type="Proteomes" id="UP000029120">
    <property type="component" value="Chromosome 6"/>
</dbReference>
<keyword evidence="1" id="KW-1133">Transmembrane helix</keyword>
<dbReference type="Gramene" id="KFK32440">
    <property type="protein sequence ID" value="KFK32440"/>
    <property type="gene ID" value="AALP_AA6G241800"/>
</dbReference>
<proteinExistence type="predicted"/>